<organism evidence="2 3">
    <name type="scientific">Clostridium facile</name>
    <dbReference type="NCBI Taxonomy" id="2763035"/>
    <lineage>
        <taxon>Bacteria</taxon>
        <taxon>Bacillati</taxon>
        <taxon>Bacillota</taxon>
        <taxon>Clostridia</taxon>
        <taxon>Eubacteriales</taxon>
        <taxon>Clostridiaceae</taxon>
        <taxon>Clostridium</taxon>
    </lineage>
</organism>
<gene>
    <name evidence="2" type="ORF">H8Z77_08330</name>
</gene>
<evidence type="ECO:0000313" key="3">
    <source>
        <dbReference type="Proteomes" id="UP000649151"/>
    </source>
</evidence>
<dbReference type="PANTHER" id="PTHR43236">
    <property type="entry name" value="ANTITOXIN HIGA1"/>
    <property type="match status" value="1"/>
</dbReference>
<protein>
    <submittedName>
        <fullName evidence="2">ImmA/IrrE family metallo-endopeptidase</fullName>
    </submittedName>
</protein>
<sequence>MEQIEQTVVSLLTEYKTRNPFELCNELGITVVFPEMATHIKGFYTNLNGIEIIYLNCNLPEWEQRVVCAHELGHALLHQHMNSMFITYHTNLNSGRYENEADYFCACLLLEDEWFQPNSEFSTLKQISAYSGVELRLVEMRAKALMAEN</sequence>
<keyword evidence="3" id="KW-1185">Reference proteome</keyword>
<evidence type="ECO:0000259" key="1">
    <source>
        <dbReference type="Pfam" id="PF06114"/>
    </source>
</evidence>
<reference evidence="2 3" key="1">
    <citation type="submission" date="2020-08" db="EMBL/GenBank/DDBJ databases">
        <title>Genome public.</title>
        <authorList>
            <person name="Liu C."/>
            <person name="Sun Q."/>
        </authorList>
    </citation>
    <scope>NUCLEOTIDE SEQUENCE [LARGE SCALE GENOMIC DNA]</scope>
    <source>
        <strain evidence="2 3">NSJ-27</strain>
    </source>
</reference>
<dbReference type="Gene3D" id="1.10.10.2910">
    <property type="match status" value="1"/>
</dbReference>
<dbReference type="InterPro" id="IPR052345">
    <property type="entry name" value="Rad_response_metalloprotease"/>
</dbReference>
<accession>A0ABR7IS99</accession>
<comment type="caution">
    <text evidence="2">The sequence shown here is derived from an EMBL/GenBank/DDBJ whole genome shotgun (WGS) entry which is preliminary data.</text>
</comment>
<dbReference type="Proteomes" id="UP000649151">
    <property type="component" value="Unassembled WGS sequence"/>
</dbReference>
<dbReference type="InterPro" id="IPR010359">
    <property type="entry name" value="IrrE_HExxH"/>
</dbReference>
<feature type="domain" description="IrrE N-terminal-like" evidence="1">
    <location>
        <begin position="24"/>
        <end position="142"/>
    </location>
</feature>
<dbReference type="RefSeq" id="WP_069987470.1">
    <property type="nucleotide sequence ID" value="NZ_JACOQK010000001.1"/>
</dbReference>
<evidence type="ECO:0000313" key="2">
    <source>
        <dbReference type="EMBL" id="MBC5788021.1"/>
    </source>
</evidence>
<name>A0ABR7IS99_9CLOT</name>
<proteinExistence type="predicted"/>
<dbReference type="Pfam" id="PF06114">
    <property type="entry name" value="Peptidase_M78"/>
    <property type="match status" value="1"/>
</dbReference>
<dbReference type="PANTHER" id="PTHR43236:SF1">
    <property type="entry name" value="BLL7220 PROTEIN"/>
    <property type="match status" value="1"/>
</dbReference>
<dbReference type="EMBL" id="JACOQK010000001">
    <property type="protein sequence ID" value="MBC5788021.1"/>
    <property type="molecule type" value="Genomic_DNA"/>
</dbReference>